<accession>A0AA38X2D2</accession>
<dbReference type="Pfam" id="PF06985">
    <property type="entry name" value="HET"/>
    <property type="match status" value="1"/>
</dbReference>
<name>A0AA38X2D2_9EURO</name>
<feature type="compositionally biased region" description="Basic and acidic residues" evidence="1">
    <location>
        <begin position="327"/>
        <end position="337"/>
    </location>
</feature>
<keyword evidence="4" id="KW-1185">Reference proteome</keyword>
<dbReference type="InterPro" id="IPR052895">
    <property type="entry name" value="HetReg/Transcr_Mod"/>
</dbReference>
<dbReference type="AlphaFoldDB" id="A0AA38X2D2"/>
<dbReference type="PANTHER" id="PTHR24148:SF64">
    <property type="entry name" value="HETEROKARYON INCOMPATIBILITY DOMAIN-CONTAINING PROTEIN"/>
    <property type="match status" value="1"/>
</dbReference>
<sequence length="727" mass="82628">MASHNPAFRGSTSTSLIPAVPKPSSENAGTQIRTVHFARCRCSAFNSRRLVVSESILVYQSLEGPFKFESIEEFYETHVAVTFQIVSLDTPNTSAISYAWGDFRRRPVIIGHEHGDPTKTISLNLGTEWKTPDLLFRLIEICESGQTLWIDQLSMPSKDDEVRAWLAKVPDIYRSLQVIIIMPGSLCRCVAEDVIWKDWCYAAVNPCGYFFRVWPMQEIIYATTARVVFTSDTRAECWHIEKNMDDVMGMIRKMSPYFLHLAYDEHKKGRKLFSVLESIIHFKEIYGDTLSCVVLAFPEPGNVTATPNHATVLDFLLGKQLGDISKNQRLDQGDSRARYPTTQNGKGSQKYHGSPNRHAEQEMMNFSANMTMAGVTYRKATDFKDYVLSMWVHLAGYNIPATYRTLSLSALLEDAVEQMQKKYSLTLPSLAPASLFSAQLDNIFWSPKLLLDGTDPSSTHNIYGTLGNLGQRPCFSGWLPIRFRDNLATTSRSVYSYTDYFAKSDHNQIITMFGKTMNNILRYNERLIARHYYNFSPHARERAEAMMRPEAVKWQAAPEILECAFTSALRQSVYKTDMRKWDGMPDVDHHKIIYDLTCEALGLNPRICRRTGLELMLAPEDPPMIGLILNSERQNELFRPYKVGRGVITVTLDDSPNNERRMGWGLLNVARWEGQTGGARDGLPCYRAVGFWLPAEKVAPGDVDAWVLAIDREKPKFSTRGVQAWCR</sequence>
<feature type="domain" description="Heterokaryon incompatibility" evidence="2">
    <location>
        <begin position="95"/>
        <end position="182"/>
    </location>
</feature>
<dbReference type="Proteomes" id="UP001172673">
    <property type="component" value="Unassembled WGS sequence"/>
</dbReference>
<comment type="caution">
    <text evidence="3">The sequence shown here is derived from an EMBL/GenBank/DDBJ whole genome shotgun (WGS) entry which is preliminary data.</text>
</comment>
<feature type="region of interest" description="Disordered" evidence="1">
    <location>
        <begin position="1"/>
        <end position="28"/>
    </location>
</feature>
<dbReference type="InterPro" id="IPR010730">
    <property type="entry name" value="HET"/>
</dbReference>
<protein>
    <recommendedName>
        <fullName evidence="2">Heterokaryon incompatibility domain-containing protein</fullName>
    </recommendedName>
</protein>
<evidence type="ECO:0000259" key="2">
    <source>
        <dbReference type="Pfam" id="PF06985"/>
    </source>
</evidence>
<proteinExistence type="predicted"/>
<feature type="region of interest" description="Disordered" evidence="1">
    <location>
        <begin position="327"/>
        <end position="355"/>
    </location>
</feature>
<reference evidence="3" key="1">
    <citation type="submission" date="2022-10" db="EMBL/GenBank/DDBJ databases">
        <title>Culturing micro-colonial fungi from biological soil crusts in the Mojave desert and describing Neophaeococcomyces mojavensis, and introducing the new genera and species Taxawa tesnikishii.</title>
        <authorList>
            <person name="Kurbessoian T."/>
            <person name="Stajich J.E."/>
        </authorList>
    </citation>
    <scope>NUCLEOTIDE SEQUENCE</scope>
    <source>
        <strain evidence="3">TK_41</strain>
    </source>
</reference>
<organism evidence="3 4">
    <name type="scientific">Cladophialophora chaetospira</name>
    <dbReference type="NCBI Taxonomy" id="386627"/>
    <lineage>
        <taxon>Eukaryota</taxon>
        <taxon>Fungi</taxon>
        <taxon>Dikarya</taxon>
        <taxon>Ascomycota</taxon>
        <taxon>Pezizomycotina</taxon>
        <taxon>Eurotiomycetes</taxon>
        <taxon>Chaetothyriomycetidae</taxon>
        <taxon>Chaetothyriales</taxon>
        <taxon>Herpotrichiellaceae</taxon>
        <taxon>Cladophialophora</taxon>
    </lineage>
</organism>
<dbReference type="PANTHER" id="PTHR24148">
    <property type="entry name" value="ANKYRIN REPEAT DOMAIN-CONTAINING PROTEIN 39 HOMOLOG-RELATED"/>
    <property type="match status" value="1"/>
</dbReference>
<dbReference type="EMBL" id="JAPDRK010000016">
    <property type="protein sequence ID" value="KAJ9605458.1"/>
    <property type="molecule type" value="Genomic_DNA"/>
</dbReference>
<evidence type="ECO:0000256" key="1">
    <source>
        <dbReference type="SAM" id="MobiDB-lite"/>
    </source>
</evidence>
<gene>
    <name evidence="3" type="ORF">H2200_010115</name>
</gene>
<evidence type="ECO:0000313" key="4">
    <source>
        <dbReference type="Proteomes" id="UP001172673"/>
    </source>
</evidence>
<evidence type="ECO:0000313" key="3">
    <source>
        <dbReference type="EMBL" id="KAJ9605458.1"/>
    </source>
</evidence>